<gene>
    <name evidence="4" type="ORF">HPE51_12705</name>
    <name evidence="5" type="ORF">HPE51_25510</name>
</gene>
<dbReference type="SUPFAM" id="SSF46689">
    <property type="entry name" value="Homeodomain-like"/>
    <property type="match status" value="1"/>
</dbReference>
<organism evidence="5">
    <name type="scientific">Escherichia coli</name>
    <dbReference type="NCBI Taxonomy" id="562"/>
    <lineage>
        <taxon>Bacteria</taxon>
        <taxon>Pseudomonadati</taxon>
        <taxon>Pseudomonadota</taxon>
        <taxon>Gammaproteobacteria</taxon>
        <taxon>Enterobacterales</taxon>
        <taxon>Enterobacteriaceae</taxon>
        <taxon>Escherichia</taxon>
    </lineage>
</organism>
<dbReference type="InterPro" id="IPR036397">
    <property type="entry name" value="RNaseH_sf"/>
</dbReference>
<dbReference type="Pfam" id="PF01527">
    <property type="entry name" value="HTH_Tnp_1"/>
    <property type="match status" value="1"/>
</dbReference>
<feature type="domain" description="Integrase catalytic" evidence="3">
    <location>
        <begin position="214"/>
        <end position="397"/>
    </location>
</feature>
<dbReference type="GO" id="GO:0006313">
    <property type="term" value="P:DNA transposition"/>
    <property type="evidence" value="ECO:0007669"/>
    <property type="project" value="InterPro"/>
</dbReference>
<dbReference type="PANTHER" id="PTHR37936">
    <property type="entry name" value="TRANSPOSASE INSC FOR INSERTION ELEMENT IS2A-RELATED"/>
    <property type="match status" value="1"/>
</dbReference>
<dbReference type="GO" id="GO:0004803">
    <property type="term" value="F:transposase activity"/>
    <property type="evidence" value="ECO:0007669"/>
    <property type="project" value="InterPro"/>
</dbReference>
<name>A0A6M9QXN7_ECOLX</name>
<evidence type="ECO:0000313" key="5">
    <source>
        <dbReference type="EMBL" id="QKM83869.1"/>
    </source>
</evidence>
<dbReference type="PROSITE" id="PS50994">
    <property type="entry name" value="INTEGRASE"/>
    <property type="match status" value="1"/>
</dbReference>
<dbReference type="SUPFAM" id="SSF53098">
    <property type="entry name" value="Ribonuclease H-like"/>
    <property type="match status" value="1"/>
</dbReference>
<dbReference type="Pfam" id="PF13683">
    <property type="entry name" value="rve_3"/>
    <property type="match status" value="1"/>
</dbReference>
<dbReference type="NCBIfam" id="NF006918">
    <property type="entry name" value="PRK09409.1"/>
    <property type="match status" value="1"/>
</dbReference>
<dbReference type="GO" id="GO:0015074">
    <property type="term" value="P:DNA integration"/>
    <property type="evidence" value="ECO:0007669"/>
    <property type="project" value="InterPro"/>
</dbReference>
<dbReference type="NCBIfam" id="NF033516">
    <property type="entry name" value="transpos_IS3"/>
    <property type="match status" value="1"/>
</dbReference>
<dbReference type="NCBIfam" id="NF006928">
    <property type="entry name" value="PRK09413.1"/>
    <property type="match status" value="1"/>
</dbReference>
<evidence type="ECO:0000313" key="4">
    <source>
        <dbReference type="EMBL" id="QKM81642.1"/>
    </source>
</evidence>
<protein>
    <submittedName>
        <fullName evidence="5">IS3 family transposase</fullName>
    </submittedName>
</protein>
<keyword evidence="2" id="KW-0175">Coiled coil</keyword>
<dbReference type="EMBL" id="CP054379">
    <property type="protein sequence ID" value="QKM81642.1"/>
    <property type="molecule type" value="Genomic_DNA"/>
</dbReference>
<dbReference type="Gene3D" id="3.30.420.10">
    <property type="entry name" value="Ribonuclease H-like superfamily/Ribonuclease H"/>
    <property type="match status" value="1"/>
</dbReference>
<dbReference type="InterPro" id="IPR009057">
    <property type="entry name" value="Homeodomain-like_sf"/>
</dbReference>
<dbReference type="RefSeq" id="WP_154299493.1">
    <property type="nucleotide sequence ID" value="NZ_CP032204.1"/>
</dbReference>
<dbReference type="InterPro" id="IPR002514">
    <property type="entry name" value="Transposase_8"/>
</dbReference>
<dbReference type="Pfam" id="PF13276">
    <property type="entry name" value="HTH_21"/>
    <property type="match status" value="1"/>
</dbReference>
<evidence type="ECO:0000259" key="3">
    <source>
        <dbReference type="PROSITE" id="PS50994"/>
    </source>
</evidence>
<feature type="coiled-coil region" evidence="2">
    <location>
        <begin position="73"/>
        <end position="100"/>
    </location>
</feature>
<accession>A0A6M9QXN7</accession>
<dbReference type="GO" id="GO:0003677">
    <property type="term" value="F:DNA binding"/>
    <property type="evidence" value="ECO:0007669"/>
    <property type="project" value="InterPro"/>
</dbReference>
<dbReference type="InterPro" id="IPR001584">
    <property type="entry name" value="Integrase_cat-core"/>
</dbReference>
<reference evidence="5" key="1">
    <citation type="submission" date="2020-05" db="EMBL/GenBank/DDBJ databases">
        <title>Title: F plasmids are the major carriers of antibiotic resistance genes in human-associated commensal E. coli.</title>
        <authorList>
            <person name="Stephens C."/>
            <person name="Arismendi T."/>
            <person name="Wright M."/>
            <person name="Hartman A."/>
            <person name="Gonzalez A."/>
            <person name="Gill M."/>
            <person name="Pandori M."/>
            <person name="Hess D."/>
        </authorList>
    </citation>
    <scope>NUCLEOTIDE SEQUENCE</scope>
    <source>
        <strain evidence="5">SCU-175</strain>
    </source>
</reference>
<dbReference type="PANTHER" id="PTHR37936:SF3">
    <property type="entry name" value="TRANSPOSASE INSC FOR INSERTION ELEMENT IS2A-RELATED"/>
    <property type="match status" value="1"/>
</dbReference>
<dbReference type="InterPro" id="IPR025948">
    <property type="entry name" value="HTH-like_dom"/>
</dbReference>
<dbReference type="InterPro" id="IPR012337">
    <property type="entry name" value="RNaseH-like_sf"/>
</dbReference>
<dbReference type="InterPro" id="IPR048020">
    <property type="entry name" value="Transpos_IS3"/>
</dbReference>
<sequence length="409" mass="46394">MIDVLGPEKRRRRTTQEKIAIVQQSFEPGMTVSLVARQHGVAASQLFLWRKQYQEGSLTAVAAGEQVVPASELAAAMKQIKELQRLLGKKTMENELLKEAVEYGRGKKVDSARALIARGWGVSLVSRCLRVSRAQLHVILRRTDDWMDGRRSRHTDDTDVLLRIHHVIGELPTYGYRRVWALLRRQAELDGMPAINAKRVYRIMRQNALLLERKPAVPPSKRAHTGRVAVKESNQRWCSDGFEFRCDNGEKLRVTFVLDCCDREALHWAVTTGGFNSETVQDVMLGAVERRFGNELPASPVEWLTDNGSCYRANETRQFARMLGLEPKSTAVRSPESNGIAESFVKTIKRDYISVMPKPDGLTAAKNLAEAFEHYNEWHPHSALGYRSPREYLRQQASNGLSDNRCLEI</sequence>
<dbReference type="AlphaFoldDB" id="A0A6M9QXN7"/>
<comment type="similarity">
    <text evidence="1">Belongs to the transposase 8 family.</text>
</comment>
<evidence type="ECO:0000256" key="1">
    <source>
        <dbReference type="ARBA" id="ARBA00009964"/>
    </source>
</evidence>
<dbReference type="EMBL" id="CP054379">
    <property type="protein sequence ID" value="QKM83869.1"/>
    <property type="molecule type" value="Genomic_DNA"/>
</dbReference>
<proteinExistence type="inferred from homology"/>
<evidence type="ECO:0000256" key="2">
    <source>
        <dbReference type="SAM" id="Coils"/>
    </source>
</evidence>